<proteinExistence type="predicted"/>
<dbReference type="KEGG" id="mco:MCJ_003140"/>
<accession>C5J6B3</accession>
<evidence type="ECO:0000313" key="2">
    <source>
        <dbReference type="EMBL" id="CAT05005.1"/>
    </source>
</evidence>
<dbReference type="AlphaFoldDB" id="C5J6B3"/>
<keyword evidence="3" id="KW-1185">Reference proteome</keyword>
<reference evidence="3" key="1">
    <citation type="journal article" date="2009" name="BMC Bioinformatics">
        <title>The Mycoplasma conjunctivae genome sequencing, annotation and analysis.</title>
        <authorList>
            <person name="Calderon-Copete S.P."/>
            <person name="Wigger G."/>
            <person name="Wunderlin C."/>
            <person name="Schmidheini T."/>
            <person name="Frey J."/>
            <person name="Quail M.A."/>
            <person name="Falquet L."/>
        </authorList>
    </citation>
    <scope>NUCLEOTIDE SEQUENCE [LARGE SCALE GENOMIC DNA]</scope>
    <source>
        <strain evidence="3">ATCC 25834 / NCTC 10147 / HRC/581</strain>
    </source>
</reference>
<feature type="transmembrane region" description="Helical" evidence="1">
    <location>
        <begin position="23"/>
        <end position="41"/>
    </location>
</feature>
<dbReference type="EMBL" id="FM864216">
    <property type="protein sequence ID" value="CAT05005.1"/>
    <property type="molecule type" value="Genomic_DNA"/>
</dbReference>
<keyword evidence="1" id="KW-1133">Transmembrane helix</keyword>
<protein>
    <submittedName>
        <fullName evidence="2">Uncharacterized protein</fullName>
    </submittedName>
</protein>
<dbReference type="Proteomes" id="UP000001491">
    <property type="component" value="Chromosome"/>
</dbReference>
<organism evidence="2 3">
    <name type="scientific">Mesomycoplasma conjunctivae (strain ATCC 25834 / NCTC 10147 / HRC/581)</name>
    <name type="common">Mycoplasma conjunctivae</name>
    <dbReference type="NCBI Taxonomy" id="572263"/>
    <lineage>
        <taxon>Bacteria</taxon>
        <taxon>Bacillati</taxon>
        <taxon>Mycoplasmatota</taxon>
        <taxon>Mycoplasmoidales</taxon>
        <taxon>Metamycoplasmataceae</taxon>
        <taxon>Mesomycoplasma</taxon>
    </lineage>
</organism>
<keyword evidence="1" id="KW-0812">Transmembrane</keyword>
<evidence type="ECO:0000256" key="1">
    <source>
        <dbReference type="SAM" id="Phobius"/>
    </source>
</evidence>
<sequence length="46" mass="5810">MYKFKEFFANLAILELLSWKSKLDFFLFIWFFILILIKFSYNYNEN</sequence>
<evidence type="ECO:0000313" key="3">
    <source>
        <dbReference type="Proteomes" id="UP000001491"/>
    </source>
</evidence>
<gene>
    <name evidence="2" type="ordered locus">MCJ_003140</name>
</gene>
<dbReference type="HOGENOM" id="CLU_3186027_0_0_14"/>
<name>C5J6B3_MESCH</name>
<keyword evidence="1" id="KW-0472">Membrane</keyword>